<protein>
    <submittedName>
        <fullName evidence="2">Polymer-forming cytoskeletal protein</fullName>
    </submittedName>
</protein>
<evidence type="ECO:0000313" key="3">
    <source>
        <dbReference type="Proteomes" id="UP001370348"/>
    </source>
</evidence>
<dbReference type="Gene3D" id="2.160.10.10">
    <property type="entry name" value="Hexapeptide repeat proteins"/>
    <property type="match status" value="1"/>
</dbReference>
<dbReference type="PANTHER" id="PTHR35024">
    <property type="entry name" value="HYPOTHETICAL CYTOSOLIC PROTEIN"/>
    <property type="match status" value="1"/>
</dbReference>
<dbReference type="Proteomes" id="UP001370348">
    <property type="component" value="Chromosome"/>
</dbReference>
<dbReference type="Pfam" id="PF04519">
    <property type="entry name" value="Bactofilin"/>
    <property type="match status" value="1"/>
</dbReference>
<dbReference type="InterPro" id="IPR007607">
    <property type="entry name" value="BacA/B"/>
</dbReference>
<keyword evidence="3" id="KW-1185">Reference proteome</keyword>
<reference evidence="2 3" key="1">
    <citation type="submission" date="2021-12" db="EMBL/GenBank/DDBJ databases">
        <title>Discovery of the Pendulisporaceae a myxobacterial family with distinct sporulation behavior and unique specialized metabolism.</title>
        <authorList>
            <person name="Garcia R."/>
            <person name="Popoff A."/>
            <person name="Bader C.D."/>
            <person name="Loehr J."/>
            <person name="Walesch S."/>
            <person name="Walt C."/>
            <person name="Boldt J."/>
            <person name="Bunk B."/>
            <person name="Haeckl F.J.F.P.J."/>
            <person name="Gunesch A.P."/>
            <person name="Birkelbach J."/>
            <person name="Nuebel U."/>
            <person name="Pietschmann T."/>
            <person name="Bach T."/>
            <person name="Mueller R."/>
        </authorList>
    </citation>
    <scope>NUCLEOTIDE SEQUENCE [LARGE SCALE GENOMIC DNA]</scope>
    <source>
        <strain evidence="2 3">MSr11954</strain>
    </source>
</reference>
<name>A0ABZ2LU29_9BACT</name>
<comment type="similarity">
    <text evidence="1">Belongs to the bactofilin family.</text>
</comment>
<gene>
    <name evidence="2" type="ORF">LZC94_42195</name>
</gene>
<dbReference type="PANTHER" id="PTHR35024:SF4">
    <property type="entry name" value="POLYMER-FORMING CYTOSKELETAL PROTEIN"/>
    <property type="match status" value="1"/>
</dbReference>
<evidence type="ECO:0000313" key="2">
    <source>
        <dbReference type="EMBL" id="WXB14424.1"/>
    </source>
</evidence>
<dbReference type="RefSeq" id="WP_394824044.1">
    <property type="nucleotide sequence ID" value="NZ_CP089984.1"/>
</dbReference>
<proteinExistence type="inferred from homology"/>
<organism evidence="2 3">
    <name type="scientific">Pendulispora albinea</name>
    <dbReference type="NCBI Taxonomy" id="2741071"/>
    <lineage>
        <taxon>Bacteria</taxon>
        <taxon>Pseudomonadati</taxon>
        <taxon>Myxococcota</taxon>
        <taxon>Myxococcia</taxon>
        <taxon>Myxococcales</taxon>
        <taxon>Sorangiineae</taxon>
        <taxon>Pendulisporaceae</taxon>
        <taxon>Pendulispora</taxon>
    </lineage>
</organism>
<evidence type="ECO:0000256" key="1">
    <source>
        <dbReference type="ARBA" id="ARBA00044755"/>
    </source>
</evidence>
<sequence>MASTIIGAGITIEGEITTDDDVVVQGTVRGKLTAKDSVTVESGAVVEADIVGGPLAVSGSITGNIQSSDRVDLQPGARVVGNVKATRITIADGAQFKGNVDMDV</sequence>
<accession>A0ABZ2LU29</accession>
<dbReference type="EMBL" id="CP089984">
    <property type="protein sequence ID" value="WXB14424.1"/>
    <property type="molecule type" value="Genomic_DNA"/>
</dbReference>